<feature type="domain" description="NADPH-dependent FMN reductase-like" evidence="3">
    <location>
        <begin position="1"/>
        <end position="146"/>
    </location>
</feature>
<reference evidence="4" key="1">
    <citation type="submission" date="2017-02" db="EMBL/GenBank/DDBJ databases">
        <title>Delving into the versatile metabolic prowess of the omnipresent phylum Bacteroidetes.</title>
        <authorList>
            <person name="Nobu M.K."/>
            <person name="Mei R."/>
            <person name="Narihiro T."/>
            <person name="Kuroda K."/>
            <person name="Liu W.-T."/>
        </authorList>
    </citation>
    <scope>NUCLEOTIDE SEQUENCE</scope>
    <source>
        <strain evidence="4">ADurb.Bin131</strain>
    </source>
</reference>
<dbReference type="Pfam" id="PF03358">
    <property type="entry name" value="FMN_red"/>
    <property type="match status" value="1"/>
</dbReference>
<evidence type="ECO:0000256" key="2">
    <source>
        <dbReference type="ARBA" id="ARBA00022643"/>
    </source>
</evidence>
<proteinExistence type="predicted"/>
<evidence type="ECO:0000259" key="3">
    <source>
        <dbReference type="Pfam" id="PF03358"/>
    </source>
</evidence>
<dbReference type="Proteomes" id="UP000485562">
    <property type="component" value="Unassembled WGS sequence"/>
</dbReference>
<dbReference type="SUPFAM" id="SSF52218">
    <property type="entry name" value="Flavoproteins"/>
    <property type="match status" value="1"/>
</dbReference>
<comment type="caution">
    <text evidence="4">The sequence shown here is derived from an EMBL/GenBank/DDBJ whole genome shotgun (WGS) entry which is preliminary data.</text>
</comment>
<keyword evidence="2" id="KW-0288">FMN</keyword>
<dbReference type="Gene3D" id="3.40.50.360">
    <property type="match status" value="1"/>
</dbReference>
<evidence type="ECO:0000256" key="1">
    <source>
        <dbReference type="ARBA" id="ARBA00022630"/>
    </source>
</evidence>
<dbReference type="EC" id="1.3.99.24" evidence="4"/>
<dbReference type="InterPro" id="IPR005025">
    <property type="entry name" value="FMN_Rdtase-like_dom"/>
</dbReference>
<evidence type="ECO:0000313" key="4">
    <source>
        <dbReference type="EMBL" id="OQB74540.1"/>
    </source>
</evidence>
<name>A0A1V6CCE9_UNCT6</name>
<dbReference type="GO" id="GO:0016491">
    <property type="term" value="F:oxidoreductase activity"/>
    <property type="evidence" value="ECO:0007669"/>
    <property type="project" value="UniProtKB-KW"/>
</dbReference>
<keyword evidence="4" id="KW-0560">Oxidoreductase</keyword>
<dbReference type="InterPro" id="IPR029039">
    <property type="entry name" value="Flavoprotein-like_sf"/>
</dbReference>
<dbReference type="EMBL" id="MWDQ01000037">
    <property type="protein sequence ID" value="OQB74540.1"/>
    <property type="molecule type" value="Genomic_DNA"/>
</dbReference>
<dbReference type="PANTHER" id="PTHR43278:SF1">
    <property type="entry name" value="IRON-SULFUR FLAVOPROTEIN MJ1083"/>
    <property type="match status" value="1"/>
</dbReference>
<keyword evidence="1" id="KW-0285">Flavoprotein</keyword>
<gene>
    <name evidence="4" type="primary">sgcG_1</name>
    <name evidence="4" type="ORF">BWX89_00482</name>
</gene>
<organism evidence="4">
    <name type="scientific">candidate division TA06 bacterium ADurb.Bin131</name>
    <dbReference type="NCBI Taxonomy" id="1852827"/>
    <lineage>
        <taxon>Bacteria</taxon>
        <taxon>Bacteria division TA06</taxon>
    </lineage>
</organism>
<dbReference type="InterPro" id="IPR051796">
    <property type="entry name" value="ISF_SsuE-like"/>
</dbReference>
<accession>A0A1V6CCE9</accession>
<protein>
    <submittedName>
        <fullName evidence="4">2-amino-4-deoxychorismate dehydrogenase</fullName>
        <ecNumber evidence="4">1.3.99.24</ecNumber>
    </submittedName>
</protein>
<sequence>MKILVISASPRKNKSQTLSLAHGVLKGCNPEDSEIIHLIDCKIEFCRHCERCHRKIMECPLKDSSVSIMKKMLEADGIILASPNYIDCITASMKALFDRSTHFIHCKRLLGKYIVGVVSSGSGYDIPVINYIKHYTFTCGAQFVGGISSKVLIDEEKKNMAVFLGEKLHRAIQEKKIYKSQMKIIEKGKQHFKQRIIERKDEWQGEYDYWKKQNWM</sequence>
<dbReference type="AlphaFoldDB" id="A0A1V6CCE9"/>
<dbReference type="PANTHER" id="PTHR43278">
    <property type="entry name" value="NAD(P)H-DEPENDENT FMN-CONTAINING OXIDOREDUCTASE YWQN-RELATED"/>
    <property type="match status" value="1"/>
</dbReference>